<keyword evidence="8 10" id="KW-0811">Translocation</keyword>
<evidence type="ECO:0000256" key="4">
    <source>
        <dbReference type="ARBA" id="ARBA00022519"/>
    </source>
</evidence>
<organism evidence="12 13">
    <name type="scientific">Candidatus Vogelbacteria bacterium RIFOXYD1_FULL_44_32</name>
    <dbReference type="NCBI Taxonomy" id="1802438"/>
    <lineage>
        <taxon>Bacteria</taxon>
        <taxon>Candidatus Vogeliibacteriota</taxon>
    </lineage>
</organism>
<dbReference type="NCBIfam" id="TIGR00966">
    <property type="entry name" value="transloc_SecF"/>
    <property type="match status" value="1"/>
</dbReference>
<dbReference type="InterPro" id="IPR022645">
    <property type="entry name" value="SecD/SecF_bac"/>
</dbReference>
<dbReference type="STRING" id="1802438.A2571_03525"/>
<dbReference type="PROSITE" id="PS50156">
    <property type="entry name" value="SSD"/>
    <property type="match status" value="1"/>
</dbReference>
<dbReference type="Pfam" id="PF02355">
    <property type="entry name" value="SecD_SecF_C"/>
    <property type="match status" value="1"/>
</dbReference>
<keyword evidence="9 10" id="KW-0472">Membrane</keyword>
<dbReference type="Proteomes" id="UP000177043">
    <property type="component" value="Unassembled WGS sequence"/>
</dbReference>
<evidence type="ECO:0000256" key="9">
    <source>
        <dbReference type="ARBA" id="ARBA00023136"/>
    </source>
</evidence>
<evidence type="ECO:0000256" key="5">
    <source>
        <dbReference type="ARBA" id="ARBA00022692"/>
    </source>
</evidence>
<feature type="transmembrane region" description="Helical" evidence="10">
    <location>
        <begin position="9"/>
        <end position="30"/>
    </location>
</feature>
<dbReference type="GO" id="GO:0006605">
    <property type="term" value="P:protein targeting"/>
    <property type="evidence" value="ECO:0007669"/>
    <property type="project" value="UniProtKB-UniRule"/>
</dbReference>
<evidence type="ECO:0000256" key="6">
    <source>
        <dbReference type="ARBA" id="ARBA00022927"/>
    </source>
</evidence>
<evidence type="ECO:0000256" key="10">
    <source>
        <dbReference type="HAMAP-Rule" id="MF_01464"/>
    </source>
</evidence>
<dbReference type="GO" id="GO:0015450">
    <property type="term" value="F:protein-transporting ATPase activity"/>
    <property type="evidence" value="ECO:0007669"/>
    <property type="project" value="InterPro"/>
</dbReference>
<sequence>MFVIKYRKIFYGLAAVMVGFSLWAIFNFGLNLGIDFKGGSILEITYTGERPDIDLIKSELAKTSFSGAQVQPASSQSLIVRLAQITEQQKIALTKILEFGGKSALKVDRFSSIGPTISGELAKRSLLAITLVVILIVIFIAFVFRHVSEPVSSWKYGLIALIALLHDIIIPTGIFAALGHYRGVEIDALYLTAILTILGISIHDTIVVFDRIRENLKNKVSPHFDQTVGLSLSQTFARSINTSLTVVIVLLAVYFFGGSTTKNFALALTIGMAVGTYSSIFIASPLLVTWNNWSQKRK</sequence>
<dbReference type="InterPro" id="IPR005665">
    <property type="entry name" value="SecF_bac"/>
</dbReference>
<dbReference type="Gene3D" id="1.20.1640.10">
    <property type="entry name" value="Multidrug efflux transporter AcrB transmembrane domain"/>
    <property type="match status" value="1"/>
</dbReference>
<dbReference type="GO" id="GO:0005886">
    <property type="term" value="C:plasma membrane"/>
    <property type="evidence" value="ECO:0007669"/>
    <property type="project" value="UniProtKB-SubCell"/>
</dbReference>
<feature type="transmembrane region" description="Helical" evidence="10">
    <location>
        <begin position="188"/>
        <end position="209"/>
    </location>
</feature>
<feature type="transmembrane region" description="Helical" evidence="10">
    <location>
        <begin position="125"/>
        <end position="144"/>
    </location>
</feature>
<keyword evidence="3 10" id="KW-1003">Cell membrane</keyword>
<reference evidence="12 13" key="1">
    <citation type="journal article" date="2016" name="Nat. Commun.">
        <title>Thousands of microbial genomes shed light on interconnected biogeochemical processes in an aquifer system.</title>
        <authorList>
            <person name="Anantharaman K."/>
            <person name="Brown C.T."/>
            <person name="Hug L.A."/>
            <person name="Sharon I."/>
            <person name="Castelle C.J."/>
            <person name="Probst A.J."/>
            <person name="Thomas B.C."/>
            <person name="Singh A."/>
            <person name="Wilkins M.J."/>
            <person name="Karaoz U."/>
            <person name="Brodie E.L."/>
            <person name="Williams K.H."/>
            <person name="Hubbard S.S."/>
            <person name="Banfield J.F."/>
        </authorList>
    </citation>
    <scope>NUCLEOTIDE SEQUENCE [LARGE SCALE GENOMIC DNA]</scope>
</reference>
<feature type="transmembrane region" description="Helical" evidence="10">
    <location>
        <begin position="264"/>
        <end position="288"/>
    </location>
</feature>
<dbReference type="InterPro" id="IPR000731">
    <property type="entry name" value="SSD"/>
</dbReference>
<keyword evidence="7 10" id="KW-1133">Transmembrane helix</keyword>
<keyword evidence="6 10" id="KW-0653">Protein transport</keyword>
<protein>
    <recommendedName>
        <fullName evidence="10">Protein-export membrane protein SecF</fullName>
    </recommendedName>
</protein>
<dbReference type="PANTHER" id="PTHR30081">
    <property type="entry name" value="PROTEIN-EXPORT MEMBRANE PROTEIN SEC"/>
    <property type="match status" value="1"/>
</dbReference>
<gene>
    <name evidence="10" type="primary">secF</name>
    <name evidence="12" type="ORF">A2571_03525</name>
</gene>
<comment type="caution">
    <text evidence="12">The sequence shown here is derived from an EMBL/GenBank/DDBJ whole genome shotgun (WGS) entry which is preliminary data.</text>
</comment>
<feature type="transmembrane region" description="Helical" evidence="10">
    <location>
        <begin position="156"/>
        <end position="176"/>
    </location>
</feature>
<keyword evidence="2 10" id="KW-0813">Transport</keyword>
<evidence type="ECO:0000313" key="12">
    <source>
        <dbReference type="EMBL" id="OHA59078.1"/>
    </source>
</evidence>
<dbReference type="GO" id="GO:0043952">
    <property type="term" value="P:protein transport by the Sec complex"/>
    <property type="evidence" value="ECO:0007669"/>
    <property type="project" value="UniProtKB-UniRule"/>
</dbReference>
<dbReference type="GO" id="GO:0065002">
    <property type="term" value="P:intracellular protein transmembrane transport"/>
    <property type="evidence" value="ECO:0007669"/>
    <property type="project" value="UniProtKB-UniRule"/>
</dbReference>
<feature type="transmembrane region" description="Helical" evidence="10">
    <location>
        <begin position="240"/>
        <end position="258"/>
    </location>
</feature>
<comment type="similarity">
    <text evidence="10">Belongs to the SecD/SecF family. SecF subfamily.</text>
</comment>
<dbReference type="EMBL" id="MHTJ01000001">
    <property type="protein sequence ID" value="OHA59078.1"/>
    <property type="molecule type" value="Genomic_DNA"/>
</dbReference>
<dbReference type="InterPro" id="IPR022813">
    <property type="entry name" value="SecD/SecF_arch_bac"/>
</dbReference>
<comment type="subunit">
    <text evidence="10">Forms a complex with SecD. Part of the essential Sec protein translocation apparatus which comprises SecA, SecYEG and auxiliary proteins SecDF. Other proteins may also be involved.</text>
</comment>
<dbReference type="PRINTS" id="PR01755">
    <property type="entry name" value="SECFTRNLCASE"/>
</dbReference>
<evidence type="ECO:0000256" key="1">
    <source>
        <dbReference type="ARBA" id="ARBA00004651"/>
    </source>
</evidence>
<evidence type="ECO:0000256" key="3">
    <source>
        <dbReference type="ARBA" id="ARBA00022475"/>
    </source>
</evidence>
<dbReference type="PANTHER" id="PTHR30081:SF8">
    <property type="entry name" value="PROTEIN TRANSLOCASE SUBUNIT SECF"/>
    <property type="match status" value="1"/>
</dbReference>
<evidence type="ECO:0000256" key="8">
    <source>
        <dbReference type="ARBA" id="ARBA00023010"/>
    </source>
</evidence>
<keyword evidence="4" id="KW-0997">Cell inner membrane</keyword>
<evidence type="ECO:0000256" key="7">
    <source>
        <dbReference type="ARBA" id="ARBA00022989"/>
    </source>
</evidence>
<feature type="domain" description="SSD" evidence="11">
    <location>
        <begin position="125"/>
        <end position="289"/>
    </location>
</feature>
<keyword evidence="5 10" id="KW-0812">Transmembrane</keyword>
<dbReference type="AlphaFoldDB" id="A0A1G2QFC5"/>
<dbReference type="SUPFAM" id="SSF82866">
    <property type="entry name" value="Multidrug efflux transporter AcrB transmembrane domain"/>
    <property type="match status" value="1"/>
</dbReference>
<comment type="function">
    <text evidence="10">Part of the Sec protein translocase complex. Interacts with the SecYEG preprotein conducting channel. SecDF uses the proton motive force (PMF) to complete protein translocation after the ATP-dependent function of SecA.</text>
</comment>
<evidence type="ECO:0000259" key="11">
    <source>
        <dbReference type="PROSITE" id="PS50156"/>
    </source>
</evidence>
<dbReference type="InterPro" id="IPR048634">
    <property type="entry name" value="SecD_SecF_C"/>
</dbReference>
<evidence type="ECO:0000313" key="13">
    <source>
        <dbReference type="Proteomes" id="UP000177043"/>
    </source>
</evidence>
<name>A0A1G2QFC5_9BACT</name>
<comment type="subcellular location">
    <subcellularLocation>
        <location evidence="1 10">Cell membrane</location>
        <topology evidence="1 10">Multi-pass membrane protein</topology>
    </subcellularLocation>
</comment>
<accession>A0A1G2QFC5</accession>
<dbReference type="InterPro" id="IPR022646">
    <property type="entry name" value="SecD/SecF_CS"/>
</dbReference>
<evidence type="ECO:0000256" key="2">
    <source>
        <dbReference type="ARBA" id="ARBA00022448"/>
    </source>
</evidence>
<dbReference type="Pfam" id="PF07549">
    <property type="entry name" value="Sec_GG"/>
    <property type="match status" value="1"/>
</dbReference>
<dbReference type="HAMAP" id="MF_01464_B">
    <property type="entry name" value="SecF_B"/>
    <property type="match status" value="1"/>
</dbReference>
<proteinExistence type="inferred from homology"/>